<evidence type="ECO:0000313" key="4">
    <source>
        <dbReference type="Proteomes" id="UP001595776"/>
    </source>
</evidence>
<organism evidence="3 4">
    <name type="scientific">Kordiimonas lipolytica</name>
    <dbReference type="NCBI Taxonomy" id="1662421"/>
    <lineage>
        <taxon>Bacteria</taxon>
        <taxon>Pseudomonadati</taxon>
        <taxon>Pseudomonadota</taxon>
        <taxon>Alphaproteobacteria</taxon>
        <taxon>Kordiimonadales</taxon>
        <taxon>Kordiimonadaceae</taxon>
        <taxon>Kordiimonas</taxon>
    </lineage>
</organism>
<dbReference type="RefSeq" id="WP_068150492.1">
    <property type="nucleotide sequence ID" value="NZ_JBHSCR010000001.1"/>
</dbReference>
<dbReference type="Pfam" id="PF10988">
    <property type="entry name" value="DUF2807"/>
    <property type="match status" value="1"/>
</dbReference>
<comment type="caution">
    <text evidence="3">The sequence shown here is derived from an EMBL/GenBank/DDBJ whole genome shotgun (WGS) entry which is preliminary data.</text>
</comment>
<feature type="domain" description="Putative auto-transporter adhesin head GIN" evidence="2">
    <location>
        <begin position="35"/>
        <end position="216"/>
    </location>
</feature>
<reference evidence="4" key="1">
    <citation type="journal article" date="2019" name="Int. J. Syst. Evol. Microbiol.">
        <title>The Global Catalogue of Microorganisms (GCM) 10K type strain sequencing project: providing services to taxonomists for standard genome sequencing and annotation.</title>
        <authorList>
            <consortium name="The Broad Institute Genomics Platform"/>
            <consortium name="The Broad Institute Genome Sequencing Center for Infectious Disease"/>
            <person name="Wu L."/>
            <person name="Ma J."/>
        </authorList>
    </citation>
    <scope>NUCLEOTIDE SEQUENCE [LARGE SCALE GENOMIC DNA]</scope>
    <source>
        <strain evidence="4">CGMCC 1.15304</strain>
    </source>
</reference>
<dbReference type="InterPro" id="IPR021255">
    <property type="entry name" value="DUF2807"/>
</dbReference>
<dbReference type="EMBL" id="JBHSCR010000001">
    <property type="protein sequence ID" value="MFC4346278.1"/>
    <property type="molecule type" value="Genomic_DNA"/>
</dbReference>
<proteinExistence type="predicted"/>
<feature type="signal peptide" evidence="1">
    <location>
        <begin position="1"/>
        <end position="23"/>
    </location>
</feature>
<feature type="chain" id="PRO_5045180654" evidence="1">
    <location>
        <begin position="24"/>
        <end position="232"/>
    </location>
</feature>
<sequence>MKHILKTTAAVAALAVGTLAAQADDIAKETRDVGAFDEVYLKGSMDVEIKVGSEQSVRVEADANIIEHIETIVKGDELHIQLERGNYRSIKRMKIYITVPSLDAAGVHGSGDMLVEGAEAEDFDLQVHGSGDAIVKNGKFGDLDMSVHGSGDIKISGTCDEVEADLHGSGDIDADGMICQSAEVTVQGSGDVSVHANEAADITIQGSGDVVVYGKPDKLRTSVHGSGDVEMR</sequence>
<keyword evidence="4" id="KW-1185">Reference proteome</keyword>
<evidence type="ECO:0000259" key="2">
    <source>
        <dbReference type="Pfam" id="PF10988"/>
    </source>
</evidence>
<dbReference type="PANTHER" id="PTHR39200:SF1">
    <property type="entry name" value="AUTO-TRANSPORTER ADHESIN HEAD GIN DOMAIN-CONTAINING PROTEIN-RELATED"/>
    <property type="match status" value="1"/>
</dbReference>
<keyword evidence="1" id="KW-0732">Signal</keyword>
<evidence type="ECO:0000313" key="3">
    <source>
        <dbReference type="EMBL" id="MFC4346278.1"/>
    </source>
</evidence>
<protein>
    <submittedName>
        <fullName evidence="3">Head GIN domain-containing protein</fullName>
    </submittedName>
</protein>
<accession>A0ABV8U639</accession>
<dbReference type="Gene3D" id="2.160.20.120">
    <property type="match status" value="1"/>
</dbReference>
<dbReference type="Proteomes" id="UP001595776">
    <property type="component" value="Unassembled WGS sequence"/>
</dbReference>
<dbReference type="PANTHER" id="PTHR39200">
    <property type="entry name" value="HYPOTHETICAL EXPORTED PROTEIN"/>
    <property type="match status" value="1"/>
</dbReference>
<gene>
    <name evidence="3" type="ORF">ACFO5Q_00275</name>
</gene>
<evidence type="ECO:0000256" key="1">
    <source>
        <dbReference type="SAM" id="SignalP"/>
    </source>
</evidence>
<name>A0ABV8U639_9PROT</name>